<dbReference type="AlphaFoldDB" id="A0A411DSU0"/>
<gene>
    <name evidence="2" type="ORF">EU348_20660</name>
</gene>
<dbReference type="EMBL" id="CP035532">
    <property type="protein sequence ID" value="QBA23451.1"/>
    <property type="molecule type" value="Genomic_DNA"/>
</dbReference>
<feature type="compositionally biased region" description="Basic and acidic residues" evidence="1">
    <location>
        <begin position="11"/>
        <end position="20"/>
    </location>
</feature>
<organism evidence="2">
    <name type="scientific">Chryseobacterium indologenes</name>
    <name type="common">Flavobacterium indologenes</name>
    <dbReference type="NCBI Taxonomy" id="253"/>
    <lineage>
        <taxon>Bacteria</taxon>
        <taxon>Pseudomonadati</taxon>
        <taxon>Bacteroidota</taxon>
        <taxon>Flavobacteriia</taxon>
        <taxon>Flavobacteriales</taxon>
        <taxon>Weeksellaceae</taxon>
        <taxon>Chryseobacterium group</taxon>
        <taxon>Chryseobacterium</taxon>
    </lineage>
</organism>
<accession>A0A411DSU0</accession>
<feature type="region of interest" description="Disordered" evidence="1">
    <location>
        <begin position="1"/>
        <end position="20"/>
    </location>
</feature>
<protein>
    <submittedName>
        <fullName evidence="2">Uncharacterized protein</fullName>
    </submittedName>
</protein>
<evidence type="ECO:0000256" key="1">
    <source>
        <dbReference type="SAM" id="MobiDB-lite"/>
    </source>
</evidence>
<name>A0A411DSU0_CHRID</name>
<sequence length="86" mass="10481">MIKHTITNRDQNPEIETKEKAFDHSGFDQAETFEQINFYRWAYSYPYVPMVDLTLIFDELGKMMADRLFKRRENRNTYKNKIHETL</sequence>
<reference evidence="2" key="1">
    <citation type="submission" date="2019-01" db="EMBL/GenBank/DDBJ databases">
        <title>Whole Genome Sequencing for Putative Detection of Antimicrobial Resistance and Potential Virulence Factors in Chryseobacterium indologenes isolated from Nile Tilapia in Tanzania.</title>
        <authorList>
            <person name="Mwega E."/>
            <person name="Mutoloki S."/>
            <person name="Mugimba K."/>
            <person name="Colquhoun D."/>
            <person name="Mdegela R."/>
            <person name="Evensen O."/>
            <person name="Wasteson Y."/>
        </authorList>
    </citation>
    <scope>NUCLEOTIDE SEQUENCE [LARGE SCALE GENOMIC DNA]</scope>
    <source>
        <strain evidence="2">StR 01</strain>
    </source>
</reference>
<evidence type="ECO:0000313" key="2">
    <source>
        <dbReference type="EMBL" id="QBA23451.1"/>
    </source>
</evidence>
<proteinExistence type="predicted"/>